<keyword evidence="6" id="KW-0067">ATP-binding</keyword>
<dbReference type="PROSITE" id="PS50011">
    <property type="entry name" value="PROTEIN_KINASE_DOM"/>
    <property type="match status" value="1"/>
</dbReference>
<dbReference type="GeneID" id="39593423"/>
<evidence type="ECO:0000313" key="12">
    <source>
        <dbReference type="Proteomes" id="UP000279236"/>
    </source>
</evidence>
<feature type="compositionally biased region" description="Polar residues" evidence="9">
    <location>
        <begin position="95"/>
        <end position="105"/>
    </location>
</feature>
<keyword evidence="5" id="KW-0418">Kinase</keyword>
<feature type="region of interest" description="Disordered" evidence="9">
    <location>
        <begin position="870"/>
        <end position="1019"/>
    </location>
</feature>
<feature type="compositionally biased region" description="Low complexity" evidence="9">
    <location>
        <begin position="75"/>
        <end position="94"/>
    </location>
</feature>
<keyword evidence="4" id="KW-0547">Nucleotide-binding</keyword>
<dbReference type="InterPro" id="IPR008271">
    <property type="entry name" value="Ser/Thr_kinase_AS"/>
</dbReference>
<dbReference type="GO" id="GO:0004674">
    <property type="term" value="F:protein serine/threonine kinase activity"/>
    <property type="evidence" value="ECO:0007669"/>
    <property type="project" value="UniProtKB-KW"/>
</dbReference>
<feature type="region of interest" description="Disordered" evidence="9">
    <location>
        <begin position="805"/>
        <end position="830"/>
    </location>
</feature>
<accession>A0A427XNG7</accession>
<comment type="caution">
    <text evidence="11">The sequence shown here is derived from an EMBL/GenBank/DDBJ whole genome shotgun (WGS) entry which is preliminary data.</text>
</comment>
<feature type="compositionally biased region" description="Polar residues" evidence="9">
    <location>
        <begin position="444"/>
        <end position="461"/>
    </location>
</feature>
<dbReference type="EMBL" id="RSCE01000008">
    <property type="protein sequence ID" value="RSH80304.1"/>
    <property type="molecule type" value="Genomic_DNA"/>
</dbReference>
<dbReference type="RefSeq" id="XP_028475251.1">
    <property type="nucleotide sequence ID" value="XM_028624179.1"/>
</dbReference>
<keyword evidence="12" id="KW-1185">Reference proteome</keyword>
<dbReference type="AlphaFoldDB" id="A0A427XNG7"/>
<organism evidence="11 12">
    <name type="scientific">Apiotrichum porosum</name>
    <dbReference type="NCBI Taxonomy" id="105984"/>
    <lineage>
        <taxon>Eukaryota</taxon>
        <taxon>Fungi</taxon>
        <taxon>Dikarya</taxon>
        <taxon>Basidiomycota</taxon>
        <taxon>Agaricomycotina</taxon>
        <taxon>Tremellomycetes</taxon>
        <taxon>Trichosporonales</taxon>
        <taxon>Trichosporonaceae</taxon>
        <taxon>Apiotrichum</taxon>
    </lineage>
</organism>
<evidence type="ECO:0000256" key="1">
    <source>
        <dbReference type="ARBA" id="ARBA00012513"/>
    </source>
</evidence>
<evidence type="ECO:0000313" key="11">
    <source>
        <dbReference type="EMBL" id="RSH80304.1"/>
    </source>
</evidence>
<proteinExistence type="predicted"/>
<reference evidence="11 12" key="1">
    <citation type="submission" date="2018-11" db="EMBL/GenBank/DDBJ databases">
        <title>Genome sequence of Apiotrichum porosum DSM 27194.</title>
        <authorList>
            <person name="Aliyu H."/>
            <person name="Gorte O."/>
            <person name="Ochsenreither K."/>
        </authorList>
    </citation>
    <scope>NUCLEOTIDE SEQUENCE [LARGE SCALE GENOMIC DNA]</scope>
    <source>
        <strain evidence="11 12">DSM 27194</strain>
    </source>
</reference>
<dbReference type="InterPro" id="IPR011009">
    <property type="entry name" value="Kinase-like_dom_sf"/>
</dbReference>
<feature type="region of interest" description="Disordered" evidence="9">
    <location>
        <begin position="741"/>
        <end position="780"/>
    </location>
</feature>
<gene>
    <name evidence="11" type="ORF">EHS24_008880</name>
</gene>
<evidence type="ECO:0000256" key="5">
    <source>
        <dbReference type="ARBA" id="ARBA00022777"/>
    </source>
</evidence>
<dbReference type="STRING" id="105984.A0A427XNG7"/>
<dbReference type="SMART" id="SM00220">
    <property type="entry name" value="S_TKc"/>
    <property type="match status" value="1"/>
</dbReference>
<feature type="region of interest" description="Disordered" evidence="9">
    <location>
        <begin position="621"/>
        <end position="707"/>
    </location>
</feature>
<dbReference type="PANTHER" id="PTHR24343:SF330">
    <property type="entry name" value="SNF1-ACTIVATING KINASE 1"/>
    <property type="match status" value="1"/>
</dbReference>
<feature type="compositionally biased region" description="Low complexity" evidence="9">
    <location>
        <begin position="771"/>
        <end position="780"/>
    </location>
</feature>
<dbReference type="Proteomes" id="UP000279236">
    <property type="component" value="Unassembled WGS sequence"/>
</dbReference>
<feature type="compositionally biased region" description="Low complexity" evidence="9">
    <location>
        <begin position="995"/>
        <end position="1006"/>
    </location>
</feature>
<feature type="domain" description="Protein kinase" evidence="10">
    <location>
        <begin position="169"/>
        <end position="561"/>
    </location>
</feature>
<dbReference type="Pfam" id="PF00069">
    <property type="entry name" value="Pkinase"/>
    <property type="match status" value="2"/>
</dbReference>
<evidence type="ECO:0000256" key="6">
    <source>
        <dbReference type="ARBA" id="ARBA00022840"/>
    </source>
</evidence>
<feature type="compositionally biased region" description="Polar residues" evidence="9">
    <location>
        <begin position="1095"/>
        <end position="1104"/>
    </location>
</feature>
<dbReference type="Gene3D" id="1.10.510.10">
    <property type="entry name" value="Transferase(Phosphotransferase) domain 1"/>
    <property type="match status" value="2"/>
</dbReference>
<feature type="compositionally biased region" description="Polar residues" evidence="9">
    <location>
        <begin position="621"/>
        <end position="662"/>
    </location>
</feature>
<comment type="catalytic activity">
    <reaction evidence="7">
        <text>L-threonyl-[protein] + ATP = O-phospho-L-threonyl-[protein] + ADP + H(+)</text>
        <dbReference type="Rhea" id="RHEA:46608"/>
        <dbReference type="Rhea" id="RHEA-COMP:11060"/>
        <dbReference type="Rhea" id="RHEA-COMP:11605"/>
        <dbReference type="ChEBI" id="CHEBI:15378"/>
        <dbReference type="ChEBI" id="CHEBI:30013"/>
        <dbReference type="ChEBI" id="CHEBI:30616"/>
        <dbReference type="ChEBI" id="CHEBI:61977"/>
        <dbReference type="ChEBI" id="CHEBI:456216"/>
        <dbReference type="EC" id="2.7.11.1"/>
    </reaction>
</comment>
<comment type="catalytic activity">
    <reaction evidence="8">
        <text>L-seryl-[protein] + ATP = O-phospho-L-seryl-[protein] + ADP + H(+)</text>
        <dbReference type="Rhea" id="RHEA:17989"/>
        <dbReference type="Rhea" id="RHEA-COMP:9863"/>
        <dbReference type="Rhea" id="RHEA-COMP:11604"/>
        <dbReference type="ChEBI" id="CHEBI:15378"/>
        <dbReference type="ChEBI" id="CHEBI:29999"/>
        <dbReference type="ChEBI" id="CHEBI:30616"/>
        <dbReference type="ChEBI" id="CHEBI:83421"/>
        <dbReference type="ChEBI" id="CHEBI:456216"/>
        <dbReference type="EC" id="2.7.11.1"/>
    </reaction>
</comment>
<dbReference type="InterPro" id="IPR000719">
    <property type="entry name" value="Prot_kinase_dom"/>
</dbReference>
<feature type="region of interest" description="Disordered" evidence="9">
    <location>
        <begin position="397"/>
        <end position="464"/>
    </location>
</feature>
<feature type="compositionally biased region" description="Acidic residues" evidence="9">
    <location>
        <begin position="927"/>
        <end position="947"/>
    </location>
</feature>
<dbReference type="CDD" id="cd14008">
    <property type="entry name" value="STKc_LKB1_CaMKK"/>
    <property type="match status" value="1"/>
</dbReference>
<dbReference type="GO" id="GO:0005524">
    <property type="term" value="F:ATP binding"/>
    <property type="evidence" value="ECO:0007669"/>
    <property type="project" value="UniProtKB-KW"/>
</dbReference>
<name>A0A427XNG7_9TREE</name>
<evidence type="ECO:0000256" key="3">
    <source>
        <dbReference type="ARBA" id="ARBA00022679"/>
    </source>
</evidence>
<evidence type="ECO:0000256" key="8">
    <source>
        <dbReference type="ARBA" id="ARBA00048679"/>
    </source>
</evidence>
<sequence length="1126" mass="120827">MTAHPPAQMAHRLTELPSAPPSPSSGTRHLSPSTSASSLGSIGQPAPVLTFNTGHAHKPHLSSVVVPPTLERRGSSSGATASAPSSASASKSGSFIGTSRLLSRHSSARERERPVGGAGAIAMRSHSVKGKGREDDGGRSPNSENEVIETPQLRLDRDPETGRKMINQYLVLHEIGHGTHGRVRLGEDTSVETDDEDALATGSAPRPRQLYAIKIVERNPKKKRLAGLGRRDGKRNEGAKRVAENEIRKEIAIFKKVHHPNVVRMKEIIDDPESSKLFMVLEYCEGGEVKWKGLDGTPLLTLAETRKIFRDTLLGLEYLHHQGIIHRDIKPSNLLISGSHVKIADFGCSHYSEALLAASAQDGEAYVDDVELAKTAGSPAFFAPEMCYSELPDDLPARSPNATAQPDGVPTFTIRPPSTVVEESAHRRSADEMPPPPVSRPVSEISNPRLSVSRSISTSTVPRGRPRHPITNAIDVWALGVTLYCLLFGRTPFDAANEYLLMQVIPTVQYEVPATMGKECISAGPSAGEQAREALELLSRLLEKDAAKRMTLEQAKRHPFTLRDLPDPQTWLAKTDPHAQSYVTVTNDEVEAAVTRHSSIRDKFRQRFKTISHRLGFFSSSRNRSQSVTDSEANDTGSSGPDAPSSTRRVASGNDVPTTPVNGGTLARRLSLLTRDRSRAESPRPGLLASALERSPPTPHDPLPADEHLRLPAAAGNSAEATPRQMPSLTSLDRWRAERAEMRAEGSPGGGGGSSGRRQQSIDLSDMRPRSGSTASSSTGSILGALSRNIFSRASVSGVSGDIPIAKRQSMRSNGHPGMRSRGYTGSSAEADDNVFASSVDSHAMHASSSTDGMHGAEFLRGRSYDDFPRRQSMDTFESGSPSSVGHPLQAPSPDRANGWDRFGRPDFGFPPRRGSTLSEDIRPVIEDEEFDWEGDVPDSDDDESSDGLDGLPQGHGFKSAPADWNLSESVVSSLARKEARNSPTASPVRQRMPLGALGAPATPGANTGGAGDAQSILRPTGGIDMFRLNTPGGYQSYPGRVPPSAYRAKSPLAAEPVHIYPASSGATTPDRFQDADEDDDDGLVLGMRRGRKGSTLSRHSSVNRGGRASPSIMGRSPQSSIALSP</sequence>
<dbReference type="EC" id="2.7.11.1" evidence="1"/>
<dbReference type="PROSITE" id="PS00108">
    <property type="entry name" value="PROTEIN_KINASE_ST"/>
    <property type="match status" value="1"/>
</dbReference>
<feature type="region of interest" description="Disordered" evidence="9">
    <location>
        <begin position="1062"/>
        <end position="1126"/>
    </location>
</feature>
<evidence type="ECO:0000259" key="10">
    <source>
        <dbReference type="PROSITE" id="PS50011"/>
    </source>
</evidence>
<dbReference type="PANTHER" id="PTHR24343">
    <property type="entry name" value="SERINE/THREONINE KINASE"/>
    <property type="match status" value="1"/>
</dbReference>
<evidence type="ECO:0000256" key="9">
    <source>
        <dbReference type="SAM" id="MobiDB-lite"/>
    </source>
</evidence>
<feature type="region of interest" description="Disordered" evidence="9">
    <location>
        <begin position="1"/>
        <end position="161"/>
    </location>
</feature>
<keyword evidence="3" id="KW-0808">Transferase</keyword>
<keyword evidence="2" id="KW-0723">Serine/threonine-protein kinase</keyword>
<evidence type="ECO:0000256" key="4">
    <source>
        <dbReference type="ARBA" id="ARBA00022741"/>
    </source>
</evidence>
<feature type="compositionally biased region" description="Low complexity" evidence="9">
    <location>
        <begin position="31"/>
        <end position="41"/>
    </location>
</feature>
<dbReference type="OrthoDB" id="68483at2759"/>
<dbReference type="SUPFAM" id="SSF56112">
    <property type="entry name" value="Protein kinase-like (PK-like)"/>
    <property type="match status" value="1"/>
</dbReference>
<evidence type="ECO:0000256" key="2">
    <source>
        <dbReference type="ARBA" id="ARBA00022527"/>
    </source>
</evidence>
<evidence type="ECO:0000256" key="7">
    <source>
        <dbReference type="ARBA" id="ARBA00047899"/>
    </source>
</evidence>
<protein>
    <recommendedName>
        <fullName evidence="1">non-specific serine/threonine protein kinase</fullName>
        <ecNumber evidence="1">2.7.11.1</ecNumber>
    </recommendedName>
</protein>
<feature type="compositionally biased region" description="Polar residues" evidence="9">
    <location>
        <begin position="874"/>
        <end position="884"/>
    </location>
</feature>
<feature type="compositionally biased region" description="Polar residues" evidence="9">
    <location>
        <begin position="1117"/>
        <end position="1126"/>
    </location>
</feature>
<dbReference type="Gene3D" id="3.30.200.20">
    <property type="entry name" value="Phosphorylase Kinase, domain 1"/>
    <property type="match status" value="1"/>
</dbReference>
<dbReference type="GO" id="GO:0005737">
    <property type="term" value="C:cytoplasm"/>
    <property type="evidence" value="ECO:0007669"/>
    <property type="project" value="TreeGrafter"/>
</dbReference>